<dbReference type="Gene3D" id="1.20.120.450">
    <property type="entry name" value="dinb family like domain"/>
    <property type="match status" value="1"/>
</dbReference>
<dbReference type="AlphaFoldDB" id="A0A316KYX8"/>
<proteinExistence type="predicted"/>
<accession>A0A316KYX8</accession>
<keyword evidence="3" id="KW-1185">Reference proteome</keyword>
<evidence type="ECO:0000259" key="1">
    <source>
        <dbReference type="Pfam" id="PF12867"/>
    </source>
</evidence>
<dbReference type="InterPro" id="IPR024775">
    <property type="entry name" value="DinB-like"/>
</dbReference>
<name>A0A316KYX8_9FLAO</name>
<dbReference type="Pfam" id="PF12867">
    <property type="entry name" value="DinB_2"/>
    <property type="match status" value="1"/>
</dbReference>
<dbReference type="OrthoDB" id="119432at2"/>
<dbReference type="SUPFAM" id="SSF109854">
    <property type="entry name" value="DinB/YfiT-like putative metalloenzymes"/>
    <property type="match status" value="1"/>
</dbReference>
<comment type="caution">
    <text evidence="2">The sequence shown here is derived from an EMBL/GenBank/DDBJ whole genome shotgun (WGS) entry which is preliminary data.</text>
</comment>
<evidence type="ECO:0000313" key="2">
    <source>
        <dbReference type="EMBL" id="PWL39477.1"/>
    </source>
</evidence>
<dbReference type="EMBL" id="QGEG01000001">
    <property type="protein sequence ID" value="PWL39477.1"/>
    <property type="molecule type" value="Genomic_DNA"/>
</dbReference>
<dbReference type="Proteomes" id="UP000245762">
    <property type="component" value="Unassembled WGS sequence"/>
</dbReference>
<organism evidence="2 3">
    <name type="scientific">Flagellimonas aquimarina</name>
    <dbReference type="NCBI Taxonomy" id="2201895"/>
    <lineage>
        <taxon>Bacteria</taxon>
        <taxon>Pseudomonadati</taxon>
        <taxon>Bacteroidota</taxon>
        <taxon>Flavobacteriia</taxon>
        <taxon>Flavobacteriales</taxon>
        <taxon>Flavobacteriaceae</taxon>
        <taxon>Flagellimonas</taxon>
    </lineage>
</organism>
<feature type="domain" description="DinB-like" evidence="1">
    <location>
        <begin position="44"/>
        <end position="161"/>
    </location>
</feature>
<sequence>MKDDLSFYKMKNVKRIAYVFVFLASQWMTGQKMTVGDYEKAWDNMSKMLIDTAERIPESLYDQKPNEKIRSFGEQINHLTRSNIGLGMMVFGKRPEFSFDKKNPPNDKNGIIDLFRKSSDYFKQNLLSLNDSALGDIIEWGRPGSGRKITKHQGLLMIYSHFQLEYGKITIYARLNNIEPAPSSGWSF</sequence>
<dbReference type="InterPro" id="IPR034660">
    <property type="entry name" value="DinB/YfiT-like"/>
</dbReference>
<gene>
    <name evidence="2" type="ORF">DKG77_01165</name>
</gene>
<reference evidence="2 3" key="1">
    <citation type="submission" date="2018-05" db="EMBL/GenBank/DDBJ databases">
        <title>Complete genome sequence of Flagellimonas aquimarina ECD12 isolated from seaweed Ecklonia cava.</title>
        <authorList>
            <person name="Choi S."/>
            <person name="Seong C."/>
        </authorList>
    </citation>
    <scope>NUCLEOTIDE SEQUENCE [LARGE SCALE GENOMIC DNA]</scope>
    <source>
        <strain evidence="2 3">ECD12</strain>
    </source>
</reference>
<protein>
    <recommendedName>
        <fullName evidence="1">DinB-like domain-containing protein</fullName>
    </recommendedName>
</protein>
<evidence type="ECO:0000313" key="3">
    <source>
        <dbReference type="Proteomes" id="UP000245762"/>
    </source>
</evidence>